<comment type="caution">
    <text evidence="7">The sequence shown here is derived from an EMBL/GenBank/DDBJ whole genome shotgun (WGS) entry which is preliminary data.</text>
</comment>
<evidence type="ECO:0000256" key="4">
    <source>
        <dbReference type="ARBA" id="ARBA00023136"/>
    </source>
</evidence>
<feature type="transmembrane region" description="Helical" evidence="5">
    <location>
        <begin position="115"/>
        <end position="132"/>
    </location>
</feature>
<dbReference type="InterPro" id="IPR020846">
    <property type="entry name" value="MFS_dom"/>
</dbReference>
<sequence>MAATPSTSPKTASASAPAEAELKVTIDNKRPFGLRDKIGYALGDAGNNFSFNMVNTFLMIFYTNVFGLPGAAVGGLFFAARFIDAIADVTIGRLADNSPLTAAGRFRPWIFRMKYPLLIAVILLFVPAVRFLPYTGRLVYVFITYLAFGILYSSVNIPYGSMASVISNEPKHKTSLSTWRSIGAAVGSAIVSYCLPIFMYVGDSTTIDPNRFFIVASICACLGFLCYVGLYYMSTERVRTEKSKPIPLGKMLVDMFKNKALVVLVVIDIVVVINQNLSGTTLSYLFNDYFQNKTALSIALIMNYVTVLVLAPFASILVDKFGRKATCVATLAWGAVVYGAGLIIHTTNPIVCIVILFLGSLGAGMFNLMVWAFITDVIDNQEVLFGAREDGIVYGMNSFARKMAQAIAGGFGGVMLTVIGYQSSTTGGAQQTAEVVDRIYYLTFGIPTACCAIAALIMFFFYPLSKKKVNENARILRERAAAGE</sequence>
<feature type="domain" description="Major facilitator superfamily (MFS) profile" evidence="6">
    <location>
        <begin position="260"/>
        <end position="484"/>
    </location>
</feature>
<dbReference type="EMBL" id="NEWD01000021">
    <property type="protein sequence ID" value="OXN00160.1"/>
    <property type="molecule type" value="Genomic_DNA"/>
</dbReference>
<feature type="transmembrane region" description="Helical" evidence="5">
    <location>
        <begin position="325"/>
        <end position="344"/>
    </location>
</feature>
<comment type="subcellular location">
    <subcellularLocation>
        <location evidence="1">Cell membrane</location>
        <topology evidence="1">Multi-pass membrane protein</topology>
    </subcellularLocation>
</comment>
<accession>A0A229VXN6</accession>
<dbReference type="AlphaFoldDB" id="A0A229VXN6"/>
<evidence type="ECO:0000256" key="1">
    <source>
        <dbReference type="ARBA" id="ARBA00004651"/>
    </source>
</evidence>
<dbReference type="PROSITE" id="PS50850">
    <property type="entry name" value="MFS"/>
    <property type="match status" value="1"/>
</dbReference>
<dbReference type="GO" id="GO:0006814">
    <property type="term" value="P:sodium ion transport"/>
    <property type="evidence" value="ECO:0007669"/>
    <property type="project" value="InterPro"/>
</dbReference>
<evidence type="ECO:0000256" key="2">
    <source>
        <dbReference type="ARBA" id="ARBA00022692"/>
    </source>
</evidence>
<dbReference type="InterPro" id="IPR005829">
    <property type="entry name" value="Sugar_transporter_CS"/>
</dbReference>
<dbReference type="PANTHER" id="PTHR11328">
    <property type="entry name" value="MAJOR FACILITATOR SUPERFAMILY DOMAIN-CONTAINING PROTEIN"/>
    <property type="match status" value="1"/>
</dbReference>
<feature type="transmembrane region" description="Helical" evidence="5">
    <location>
        <begin position="403"/>
        <end position="421"/>
    </location>
</feature>
<evidence type="ECO:0000256" key="5">
    <source>
        <dbReference type="SAM" id="Phobius"/>
    </source>
</evidence>
<feature type="transmembrane region" description="Helical" evidence="5">
    <location>
        <begin position="138"/>
        <end position="159"/>
    </location>
</feature>
<feature type="transmembrane region" description="Helical" evidence="5">
    <location>
        <begin position="350"/>
        <end position="374"/>
    </location>
</feature>
<dbReference type="PANTHER" id="PTHR11328:SF24">
    <property type="entry name" value="MAJOR FACILITATOR SUPERFAMILY (MFS) PROFILE DOMAIN-CONTAINING PROTEIN"/>
    <property type="match status" value="1"/>
</dbReference>
<keyword evidence="4 5" id="KW-0472">Membrane</keyword>
<keyword evidence="8" id="KW-1185">Reference proteome</keyword>
<feature type="transmembrane region" description="Helical" evidence="5">
    <location>
        <begin position="59"/>
        <end position="83"/>
    </location>
</feature>
<dbReference type="GO" id="GO:0008643">
    <property type="term" value="P:carbohydrate transport"/>
    <property type="evidence" value="ECO:0007669"/>
    <property type="project" value="InterPro"/>
</dbReference>
<evidence type="ECO:0000313" key="7">
    <source>
        <dbReference type="EMBL" id="OXN00160.1"/>
    </source>
</evidence>
<dbReference type="InterPro" id="IPR001927">
    <property type="entry name" value="Na/Gal_symport"/>
</dbReference>
<feature type="transmembrane region" description="Helical" evidence="5">
    <location>
        <begin position="179"/>
        <end position="200"/>
    </location>
</feature>
<dbReference type="NCBIfam" id="TIGR00792">
    <property type="entry name" value="gph"/>
    <property type="match status" value="1"/>
</dbReference>
<organism evidence="7 8">
    <name type="scientific">Bifidobacterium vansinderenii</name>
    <dbReference type="NCBI Taxonomy" id="1984871"/>
    <lineage>
        <taxon>Bacteria</taxon>
        <taxon>Bacillati</taxon>
        <taxon>Actinomycetota</taxon>
        <taxon>Actinomycetes</taxon>
        <taxon>Bifidobacteriales</taxon>
        <taxon>Bifidobacteriaceae</taxon>
        <taxon>Bifidobacterium</taxon>
    </lineage>
</organism>
<feature type="transmembrane region" description="Helical" evidence="5">
    <location>
        <begin position="297"/>
        <end position="318"/>
    </location>
</feature>
<reference evidence="7 8" key="1">
    <citation type="submission" date="2017-05" db="EMBL/GenBank/DDBJ databases">
        <title>Bifidobacterium vansinderenii sp. nov.</title>
        <authorList>
            <person name="Lugli G.A."/>
            <person name="Duranti S."/>
            <person name="Mangifesta M."/>
        </authorList>
    </citation>
    <scope>NUCLEOTIDE SEQUENCE [LARGE SCALE GENOMIC DNA]</scope>
    <source>
        <strain evidence="7 8">Tam10B</strain>
    </source>
</reference>
<dbReference type="OrthoDB" id="181905at2"/>
<proteinExistence type="predicted"/>
<dbReference type="GO" id="GO:0005886">
    <property type="term" value="C:plasma membrane"/>
    <property type="evidence" value="ECO:0007669"/>
    <property type="project" value="UniProtKB-SubCell"/>
</dbReference>
<gene>
    <name evidence="7" type="ORF">Tam10B_1634</name>
</gene>
<feature type="transmembrane region" description="Helical" evidence="5">
    <location>
        <begin position="260"/>
        <end position="277"/>
    </location>
</feature>
<dbReference type="CDD" id="cd17332">
    <property type="entry name" value="MFS_MelB_like"/>
    <property type="match status" value="1"/>
</dbReference>
<keyword evidence="3 5" id="KW-1133">Transmembrane helix</keyword>
<dbReference type="Pfam" id="PF13347">
    <property type="entry name" value="MFS_2"/>
    <property type="match status" value="1"/>
</dbReference>
<dbReference type="Proteomes" id="UP000215433">
    <property type="component" value="Unassembled WGS sequence"/>
</dbReference>
<dbReference type="RefSeq" id="WP_093960775.1">
    <property type="nucleotide sequence ID" value="NZ_NEWD01000021.1"/>
</dbReference>
<evidence type="ECO:0000313" key="8">
    <source>
        <dbReference type="Proteomes" id="UP000215433"/>
    </source>
</evidence>
<keyword evidence="2 5" id="KW-0812">Transmembrane</keyword>
<evidence type="ECO:0000259" key="6">
    <source>
        <dbReference type="PROSITE" id="PS50850"/>
    </source>
</evidence>
<dbReference type="SUPFAM" id="SSF103473">
    <property type="entry name" value="MFS general substrate transporter"/>
    <property type="match status" value="1"/>
</dbReference>
<protein>
    <submittedName>
        <fullName evidence="7">MFS transporter</fullName>
    </submittedName>
</protein>
<name>A0A229VXN6_9BIFI</name>
<dbReference type="GO" id="GO:0015293">
    <property type="term" value="F:symporter activity"/>
    <property type="evidence" value="ECO:0007669"/>
    <property type="project" value="InterPro"/>
</dbReference>
<dbReference type="InterPro" id="IPR039672">
    <property type="entry name" value="MFS_2"/>
</dbReference>
<feature type="transmembrane region" description="Helical" evidence="5">
    <location>
        <begin position="212"/>
        <end position="233"/>
    </location>
</feature>
<dbReference type="Gene3D" id="1.20.1250.20">
    <property type="entry name" value="MFS general substrate transporter like domains"/>
    <property type="match status" value="2"/>
</dbReference>
<dbReference type="PROSITE" id="PS00216">
    <property type="entry name" value="SUGAR_TRANSPORT_1"/>
    <property type="match status" value="1"/>
</dbReference>
<evidence type="ECO:0000256" key="3">
    <source>
        <dbReference type="ARBA" id="ARBA00022989"/>
    </source>
</evidence>
<feature type="transmembrane region" description="Helical" evidence="5">
    <location>
        <begin position="441"/>
        <end position="464"/>
    </location>
</feature>
<dbReference type="InterPro" id="IPR036259">
    <property type="entry name" value="MFS_trans_sf"/>
</dbReference>